<reference evidence="11" key="1">
    <citation type="submission" date="2017-02" db="UniProtKB">
        <authorList>
            <consortium name="WormBaseParasite"/>
        </authorList>
    </citation>
    <scope>IDENTIFICATION</scope>
</reference>
<protein>
    <recommendedName>
        <fullName evidence="2">protein-tyrosine-phosphatase</fullName>
        <ecNumber evidence="2">3.1.3.48</ecNumber>
    </recommendedName>
</protein>
<feature type="region of interest" description="Disordered" evidence="5">
    <location>
        <begin position="1027"/>
        <end position="1087"/>
    </location>
</feature>
<dbReference type="CDD" id="cd00047">
    <property type="entry name" value="PTPc"/>
    <property type="match status" value="1"/>
</dbReference>
<dbReference type="AlphaFoldDB" id="A0A0R3SHX7"/>
<sequence>MTERQEMNVSPIKSWNLENKTHVPIGEEVSAFPVESRLPKPVNLGERGAAVQCAFGAMEHFSFTSDIYPATRYRIYGWAVSASEQRFMGVTSEVWTSPKPFIAYPNFKHPPPQVIEISDETLIIRFPNISGYEGGPVTDYLMAIAPGNFSVLPFATNLGNDSLIRRRLSLPPTSRIVFHSRFIPHHNIVIGDGVVEIEKNLPDSSVSQIYIDPRLEPDSSYTLFTVVVSSLEEDAIFKSGMEDSFAVSSTKTRVVRTAALKPSSGVSHTPVGTGVAVIILLLCFIALIFYIWWKFLRHRYLPCKKSKRYSLNMRPSRRMSGGSTLTTIEDFMTALPRSYSAWSFPLNLRDPRLLVIDPQHGPTNNLLGSKGIHDIAETFFREYKSCSANKPFSQIQAKRAVNRGKNRCLNSLPFDHNRVQLRRRGDFQTDYINASFVDGYIRRKAYICAQSPFNAATASDFWAMVDQCGVAQIITLDNLIEGGVVKCTKFWPDKNRTEMAGGYGDALSESERRHYDTLVIEAEEVQEYANFTIRRFRLTDATNNSENRVTQFHYHRWRCQHADDSDGDDACDRDENDLLNNFDALAFLDFYIHIKMFTRMVDGPILVHCEDGISRSSVFIAFDVLLHQLMHERSVTVGRTCASLRRARQNAIPTARHFALLYDLLFEVGIAGYSPLDLNIRSTLASLKQRNATTGFPYLKEQWYLLHNYSLLTAPHAFASPANVSITGENDHFIDKELSAVWIDGLSVRKDLLLVCAPRTNLALAAFWQFVFKRKISCIVNMEPSCFEPEGEAIPFWPPSSENPYERTCDEEALFGIKCTPSAFTRATNIGNIVDSEGEAVLACGNTDPWFQLGDLHIAQIGCLVALPPSISLSPRHGHRGKVIGSSLFKQKVIVRRLLPQSTYRSQHHCPRRAEFHTVEILHFKAQWRFGGQVPPRGAMIQALEVFRGSRGIGPAAVLCGDGATRSGLFLAAHLLAERLTRDRFLDLFHTLKALKLSRREVICSVRQLRFLYHLLTSWVDEVMTIRGPRRPPDYQEETSRANSRSSHGDRPGSNMSMRKRRSFGEDKKSISSESEGDDEDDSRGSPPRAVNVLYHYYSEEFSRLFVGRSVSFDRKFVKGRPEERFIV</sequence>
<evidence type="ECO:0000256" key="5">
    <source>
        <dbReference type="SAM" id="MobiDB-lite"/>
    </source>
</evidence>
<dbReference type="SMART" id="SM00194">
    <property type="entry name" value="PTPc"/>
    <property type="match status" value="1"/>
</dbReference>
<dbReference type="InterPro" id="IPR050348">
    <property type="entry name" value="Protein-Tyr_Phosphatase"/>
</dbReference>
<dbReference type="STRING" id="6216.A0A0R3SHX7"/>
<organism evidence="11">
    <name type="scientific">Hymenolepis diminuta</name>
    <name type="common">Rat tapeworm</name>
    <dbReference type="NCBI Taxonomy" id="6216"/>
    <lineage>
        <taxon>Eukaryota</taxon>
        <taxon>Metazoa</taxon>
        <taxon>Spiralia</taxon>
        <taxon>Lophotrochozoa</taxon>
        <taxon>Platyhelminthes</taxon>
        <taxon>Cestoda</taxon>
        <taxon>Eucestoda</taxon>
        <taxon>Cyclophyllidea</taxon>
        <taxon>Hymenolepididae</taxon>
        <taxon>Hymenolepis</taxon>
    </lineage>
</organism>
<evidence type="ECO:0000313" key="11">
    <source>
        <dbReference type="WBParaSite" id="HDID_0000454201-mRNA-1"/>
    </source>
</evidence>
<name>A0A0R3SHX7_HYMDI</name>
<dbReference type="PANTHER" id="PTHR19134:SF562">
    <property type="entry name" value="PROTEIN-TYROSINE-PHOSPHATASE"/>
    <property type="match status" value="1"/>
</dbReference>
<dbReference type="Proteomes" id="UP000274504">
    <property type="component" value="Unassembled WGS sequence"/>
</dbReference>
<feature type="transmembrane region" description="Helical" evidence="6">
    <location>
        <begin position="271"/>
        <end position="293"/>
    </location>
</feature>
<evidence type="ECO:0000313" key="10">
    <source>
        <dbReference type="Proteomes" id="UP000274504"/>
    </source>
</evidence>
<dbReference type="WBParaSite" id="HDID_0000454201-mRNA-1">
    <property type="protein sequence ID" value="HDID_0000454201-mRNA-1"/>
    <property type="gene ID" value="HDID_0000454201"/>
</dbReference>
<dbReference type="SMART" id="SM00404">
    <property type="entry name" value="PTPc_motif"/>
    <property type="match status" value="2"/>
</dbReference>
<dbReference type="Pfam" id="PF00102">
    <property type="entry name" value="Y_phosphatase"/>
    <property type="match status" value="2"/>
</dbReference>
<accession>A0A0R3SHX7</accession>
<dbReference type="PRINTS" id="PR00700">
    <property type="entry name" value="PRTYPHPHTASE"/>
</dbReference>
<evidence type="ECO:0000256" key="3">
    <source>
        <dbReference type="ARBA" id="ARBA00022801"/>
    </source>
</evidence>
<feature type="domain" description="Tyrosine-protein phosphatase" evidence="7">
    <location>
        <begin position="696"/>
        <end position="1019"/>
    </location>
</feature>
<proteinExistence type="inferred from homology"/>
<dbReference type="Gene3D" id="3.90.190.10">
    <property type="entry name" value="Protein tyrosine phosphatase superfamily"/>
    <property type="match status" value="2"/>
</dbReference>
<evidence type="ECO:0000256" key="6">
    <source>
        <dbReference type="SAM" id="Phobius"/>
    </source>
</evidence>
<evidence type="ECO:0000256" key="4">
    <source>
        <dbReference type="ARBA" id="ARBA00022912"/>
    </source>
</evidence>
<feature type="compositionally biased region" description="Basic and acidic residues" evidence="5">
    <location>
        <begin position="1031"/>
        <end position="1040"/>
    </location>
</feature>
<dbReference type="EMBL" id="UYSG01001786">
    <property type="protein sequence ID" value="VDL51003.1"/>
    <property type="molecule type" value="Genomic_DNA"/>
</dbReference>
<feature type="domain" description="Tyrosine-protein phosphatase" evidence="7">
    <location>
        <begin position="379"/>
        <end position="668"/>
    </location>
</feature>
<dbReference type="PANTHER" id="PTHR19134">
    <property type="entry name" value="RECEPTOR-TYPE TYROSINE-PROTEIN PHOSPHATASE"/>
    <property type="match status" value="1"/>
</dbReference>
<evidence type="ECO:0000256" key="2">
    <source>
        <dbReference type="ARBA" id="ARBA00013064"/>
    </source>
</evidence>
<dbReference type="InterPro" id="IPR029021">
    <property type="entry name" value="Prot-tyrosine_phosphatase-like"/>
</dbReference>
<dbReference type="InterPro" id="IPR000387">
    <property type="entry name" value="Tyr_Pase_dom"/>
</dbReference>
<keyword evidence="6" id="KW-0472">Membrane</keyword>
<dbReference type="PROSITE" id="PS00383">
    <property type="entry name" value="TYR_PHOSPHATASE_1"/>
    <property type="match status" value="1"/>
</dbReference>
<dbReference type="InterPro" id="IPR000242">
    <property type="entry name" value="PTP_cat"/>
</dbReference>
<keyword evidence="3" id="KW-0378">Hydrolase</keyword>
<evidence type="ECO:0000259" key="8">
    <source>
        <dbReference type="PROSITE" id="PS50056"/>
    </source>
</evidence>
<gene>
    <name evidence="9" type="ORF">HDID_LOCUS4540</name>
</gene>
<comment type="similarity">
    <text evidence="1">Belongs to the protein-tyrosine phosphatase family.</text>
</comment>
<reference evidence="9 10" key="2">
    <citation type="submission" date="2018-11" db="EMBL/GenBank/DDBJ databases">
        <authorList>
            <consortium name="Pathogen Informatics"/>
        </authorList>
    </citation>
    <scope>NUCLEOTIDE SEQUENCE [LARGE SCALE GENOMIC DNA]</scope>
</reference>
<evidence type="ECO:0000256" key="1">
    <source>
        <dbReference type="ARBA" id="ARBA00009580"/>
    </source>
</evidence>
<dbReference type="EC" id="3.1.3.48" evidence="2"/>
<dbReference type="InterPro" id="IPR003595">
    <property type="entry name" value="Tyr_Pase_cat"/>
</dbReference>
<evidence type="ECO:0000313" key="9">
    <source>
        <dbReference type="EMBL" id="VDL51003.1"/>
    </source>
</evidence>
<evidence type="ECO:0000259" key="7">
    <source>
        <dbReference type="PROSITE" id="PS50055"/>
    </source>
</evidence>
<dbReference type="PROSITE" id="PS50055">
    <property type="entry name" value="TYR_PHOSPHATASE_PTP"/>
    <property type="match status" value="2"/>
</dbReference>
<dbReference type="GO" id="GO:0004725">
    <property type="term" value="F:protein tyrosine phosphatase activity"/>
    <property type="evidence" value="ECO:0007669"/>
    <property type="project" value="InterPro"/>
</dbReference>
<feature type="domain" description="Tyrosine specific protein phosphatases" evidence="8">
    <location>
        <begin position="588"/>
        <end position="659"/>
    </location>
</feature>
<keyword evidence="6" id="KW-1133">Transmembrane helix</keyword>
<feature type="domain" description="Tyrosine specific protein phosphatases" evidence="8">
    <location>
        <begin position="938"/>
        <end position="1010"/>
    </location>
</feature>
<dbReference type="PROSITE" id="PS50056">
    <property type="entry name" value="TYR_PHOSPHATASE_2"/>
    <property type="match status" value="2"/>
</dbReference>
<dbReference type="OrthoDB" id="6058203at2759"/>
<dbReference type="SUPFAM" id="SSF52799">
    <property type="entry name" value="(Phosphotyrosine protein) phosphatases II"/>
    <property type="match status" value="2"/>
</dbReference>
<dbReference type="InterPro" id="IPR016130">
    <property type="entry name" value="Tyr_Pase_AS"/>
</dbReference>
<keyword evidence="6" id="KW-0812">Transmembrane</keyword>
<keyword evidence="4" id="KW-0904">Protein phosphatase</keyword>